<protein>
    <submittedName>
        <fullName evidence="2">Uncharacterized protein</fullName>
    </submittedName>
</protein>
<evidence type="ECO:0000256" key="1">
    <source>
        <dbReference type="SAM" id="MobiDB-lite"/>
    </source>
</evidence>
<keyword evidence="3" id="KW-1185">Reference proteome</keyword>
<dbReference type="GeneID" id="7048841"/>
<gene>
    <name evidence="2" type="ORF">SJAG_03582</name>
</gene>
<dbReference type="JaponicusDB" id="SJAG_03582"/>
<feature type="compositionally biased region" description="Polar residues" evidence="1">
    <location>
        <begin position="43"/>
        <end position="55"/>
    </location>
</feature>
<accession>B6K4M0</accession>
<reference evidence="2 3" key="1">
    <citation type="journal article" date="2011" name="Science">
        <title>Comparative functional genomics of the fission yeasts.</title>
        <authorList>
            <person name="Rhind N."/>
            <person name="Chen Z."/>
            <person name="Yassour M."/>
            <person name="Thompson D.A."/>
            <person name="Haas B.J."/>
            <person name="Habib N."/>
            <person name="Wapinski I."/>
            <person name="Roy S."/>
            <person name="Lin M.F."/>
            <person name="Heiman D.I."/>
            <person name="Young S.K."/>
            <person name="Furuya K."/>
            <person name="Guo Y."/>
            <person name="Pidoux A."/>
            <person name="Chen H.M."/>
            <person name="Robbertse B."/>
            <person name="Goldberg J.M."/>
            <person name="Aoki K."/>
            <person name="Bayne E.H."/>
            <person name="Berlin A.M."/>
            <person name="Desjardins C.A."/>
            <person name="Dobbs E."/>
            <person name="Dukaj L."/>
            <person name="Fan L."/>
            <person name="FitzGerald M.G."/>
            <person name="French C."/>
            <person name="Gujja S."/>
            <person name="Hansen K."/>
            <person name="Keifenheim D."/>
            <person name="Levin J.Z."/>
            <person name="Mosher R.A."/>
            <person name="Mueller C.A."/>
            <person name="Pfiffner J."/>
            <person name="Priest M."/>
            <person name="Russ C."/>
            <person name="Smialowska A."/>
            <person name="Swoboda P."/>
            <person name="Sykes S.M."/>
            <person name="Vaughn M."/>
            <person name="Vengrova S."/>
            <person name="Yoder R."/>
            <person name="Zeng Q."/>
            <person name="Allshire R."/>
            <person name="Baulcombe D."/>
            <person name="Birren B.W."/>
            <person name="Brown W."/>
            <person name="Ekwall K."/>
            <person name="Kellis M."/>
            <person name="Leatherwood J."/>
            <person name="Levin H."/>
            <person name="Margalit H."/>
            <person name="Martienssen R."/>
            <person name="Nieduszynski C.A."/>
            <person name="Spatafora J.W."/>
            <person name="Friedman N."/>
            <person name="Dalgaard J.Z."/>
            <person name="Baumann P."/>
            <person name="Niki H."/>
            <person name="Regev A."/>
            <person name="Nusbaum C."/>
        </authorList>
    </citation>
    <scope>NUCLEOTIDE SEQUENCE [LARGE SCALE GENOMIC DNA]</scope>
    <source>
        <strain evidence="3">yFS275 / FY16936</strain>
    </source>
</reference>
<evidence type="ECO:0000313" key="2">
    <source>
        <dbReference type="EMBL" id="EEB08427.1"/>
    </source>
</evidence>
<sequence length="196" mass="20835">MTSHQTGPIEAHWNDPSSVIFVNAPAGNGTKKTKRPKRPVMNWNGSVAQPPANGTVNNCTLDKTIDTGSVPAASLPPLTTIQANTVDTAVTSALSTTSSPDSVQQNVKQVLSAATKLPASMHSMLVTRVNTSLLVPETLSKLNVHDFALLDNVCSNALSGNTTEAKSQLVRIMCAGVMENYVRWCPSLRQLVENLA</sequence>
<evidence type="ECO:0000313" key="3">
    <source>
        <dbReference type="Proteomes" id="UP000001744"/>
    </source>
</evidence>
<dbReference type="EMBL" id="KE651167">
    <property type="protein sequence ID" value="EEB08427.1"/>
    <property type="molecule type" value="Genomic_DNA"/>
</dbReference>
<dbReference type="HOGENOM" id="CLU_1195472_0_0_1"/>
<feature type="region of interest" description="Disordered" evidence="1">
    <location>
        <begin position="24"/>
        <end position="55"/>
    </location>
</feature>
<dbReference type="OrthoDB" id="5358619at2759"/>
<name>B6K4M0_SCHJY</name>
<dbReference type="VEuPathDB" id="FungiDB:SJAG_03582"/>
<dbReference type="AlphaFoldDB" id="B6K4M0"/>
<organism evidence="2 3">
    <name type="scientific">Schizosaccharomyces japonicus (strain yFS275 / FY16936)</name>
    <name type="common">Fission yeast</name>
    <dbReference type="NCBI Taxonomy" id="402676"/>
    <lineage>
        <taxon>Eukaryota</taxon>
        <taxon>Fungi</taxon>
        <taxon>Dikarya</taxon>
        <taxon>Ascomycota</taxon>
        <taxon>Taphrinomycotina</taxon>
        <taxon>Schizosaccharomycetes</taxon>
        <taxon>Schizosaccharomycetales</taxon>
        <taxon>Schizosaccharomycetaceae</taxon>
        <taxon>Schizosaccharomyces</taxon>
    </lineage>
</organism>
<dbReference type="OMA" id="RWCPVLK"/>
<dbReference type="RefSeq" id="XP_002174720.1">
    <property type="nucleotide sequence ID" value="XM_002174684.1"/>
</dbReference>
<dbReference type="Proteomes" id="UP000001744">
    <property type="component" value="Unassembled WGS sequence"/>
</dbReference>
<proteinExistence type="predicted"/>